<sequence length="362" mass="41938">MWNKMASITTDGARALTGKNIGLIKLINDRIKSEYPEHVILPLHCVIHQESLCKSVLKIKHVIDPVVSVINLIRSRGLNHRQFRALLDDLETEHSDVLYHSTVRWLSLGKVLRKVWDLKEEIVMFLEMKGIECDFNTNIVNAEWKLDFIFAIEIMEKLNELNVKLQGNGLFAHEMYVHVKSFQAKLSLFSRQASENMFCHFPLLKRETISDEMSKKFKAQMYWLKNLEENFKNLEQHFNVINSPLSAEADKAPVHIQLELIELQANHYLKTKFKSECLWDFYGSLPEQSFPNLKNFAAKFLSLFGSTYICEQAFSCLKINKSKNRSLLSDCNLNAVMQISTSKLVPDFKGIIKSYKQLHTSH</sequence>
<protein>
    <recommendedName>
        <fullName evidence="2">HAT C-terminal dimerisation domain-containing protein</fullName>
    </recommendedName>
</protein>
<proteinExistence type="predicted"/>
<name>A0A0B7BL16_9EUPU</name>
<dbReference type="PANTHER" id="PTHR45913">
    <property type="entry name" value="EPM2A-INTERACTING PROTEIN 1"/>
    <property type="match status" value="1"/>
</dbReference>
<dbReference type="InterPro" id="IPR012337">
    <property type="entry name" value="RNaseH-like_sf"/>
</dbReference>
<evidence type="ECO:0000313" key="1">
    <source>
        <dbReference type="EMBL" id="CEK93587.1"/>
    </source>
</evidence>
<evidence type="ECO:0008006" key="2">
    <source>
        <dbReference type="Google" id="ProtNLM"/>
    </source>
</evidence>
<reference evidence="1" key="1">
    <citation type="submission" date="2014-12" db="EMBL/GenBank/DDBJ databases">
        <title>Insight into the proteome of Arion vulgaris.</title>
        <authorList>
            <person name="Aradska J."/>
            <person name="Bulat T."/>
            <person name="Smidak R."/>
            <person name="Sarate P."/>
            <person name="Gangsoo J."/>
            <person name="Sialana F."/>
            <person name="Bilban M."/>
            <person name="Lubec G."/>
        </authorList>
    </citation>
    <scope>NUCLEOTIDE SEQUENCE</scope>
    <source>
        <tissue evidence="1">Skin</tissue>
    </source>
</reference>
<dbReference type="AlphaFoldDB" id="A0A0B7BL16"/>
<organism evidence="1">
    <name type="scientific">Arion vulgaris</name>
    <dbReference type="NCBI Taxonomy" id="1028688"/>
    <lineage>
        <taxon>Eukaryota</taxon>
        <taxon>Metazoa</taxon>
        <taxon>Spiralia</taxon>
        <taxon>Lophotrochozoa</taxon>
        <taxon>Mollusca</taxon>
        <taxon>Gastropoda</taxon>
        <taxon>Heterobranchia</taxon>
        <taxon>Euthyneura</taxon>
        <taxon>Panpulmonata</taxon>
        <taxon>Eupulmonata</taxon>
        <taxon>Stylommatophora</taxon>
        <taxon>Helicina</taxon>
        <taxon>Arionoidea</taxon>
        <taxon>Arionidae</taxon>
        <taxon>Arion</taxon>
    </lineage>
</organism>
<dbReference type="SUPFAM" id="SSF53098">
    <property type="entry name" value="Ribonuclease H-like"/>
    <property type="match status" value="1"/>
</dbReference>
<accession>A0A0B7BL16</accession>
<dbReference type="EMBL" id="HACG01046722">
    <property type="protein sequence ID" value="CEK93587.1"/>
    <property type="molecule type" value="Transcribed_RNA"/>
</dbReference>
<gene>
    <name evidence="1" type="primary">ORF196162</name>
</gene>
<dbReference type="PANTHER" id="PTHR45913:SF9">
    <property type="entry name" value="GENERAL TRANSCRIPTION FACTOR II-I REPEAT DOMAIN-CONTAINING PROTEIN 2-LIKE-RELATED"/>
    <property type="match status" value="1"/>
</dbReference>